<proteinExistence type="predicted"/>
<organism evidence="1 2">
    <name type="scientific">Stutzerimonas stutzeri</name>
    <name type="common">Pseudomonas stutzeri</name>
    <dbReference type="NCBI Taxonomy" id="316"/>
    <lineage>
        <taxon>Bacteria</taxon>
        <taxon>Pseudomonadati</taxon>
        <taxon>Pseudomonadota</taxon>
        <taxon>Gammaproteobacteria</taxon>
        <taxon>Pseudomonadales</taxon>
        <taxon>Pseudomonadaceae</taxon>
        <taxon>Stutzerimonas</taxon>
    </lineage>
</organism>
<dbReference type="AlphaFoldDB" id="A0A2S4ALY8"/>
<dbReference type="RefSeq" id="WP_103456587.1">
    <property type="nucleotide sequence ID" value="NZ_JAMOHQ010000002.1"/>
</dbReference>
<dbReference type="OrthoDB" id="9798476at2"/>
<evidence type="ECO:0000313" key="2">
    <source>
        <dbReference type="Proteomes" id="UP000237068"/>
    </source>
</evidence>
<dbReference type="Proteomes" id="UP000237068">
    <property type="component" value="Unassembled WGS sequence"/>
</dbReference>
<name>A0A2S4ALY8_STUST</name>
<comment type="caution">
    <text evidence="1">The sequence shown here is derived from an EMBL/GenBank/DDBJ whole genome shotgun (WGS) entry which is preliminary data.</text>
</comment>
<sequence>MSELEQGIERRIAGDIAKWQRGVQQKGEPLVIDSGWLPTPPALRLPFSVLDSAGVPPHEVELLAQRTALRERLQACTDPVQQARLACELSGLEQIIAFRLKALQRLSRSQDKAAYT</sequence>
<accession>A0A2S4ALY8</accession>
<evidence type="ECO:0000313" key="1">
    <source>
        <dbReference type="EMBL" id="POH82282.1"/>
    </source>
</evidence>
<gene>
    <name evidence="1" type="ORF">CXK91_13175</name>
</gene>
<evidence type="ECO:0008006" key="3">
    <source>
        <dbReference type="Google" id="ProtNLM"/>
    </source>
</evidence>
<protein>
    <recommendedName>
        <fullName evidence="3">DUF1992 domain-containing protein</fullName>
    </recommendedName>
</protein>
<reference evidence="1 2" key="1">
    <citation type="submission" date="2018-01" db="EMBL/GenBank/DDBJ databases">
        <title>Denitrification phenotypes of diverse strains of Pseudomonas stutzeri.</title>
        <authorList>
            <person name="Milligan D.A."/>
            <person name="Bergaust L."/>
            <person name="Bakken L.R."/>
            <person name="Frostegard A."/>
        </authorList>
    </citation>
    <scope>NUCLEOTIDE SEQUENCE [LARGE SCALE GENOMIC DNA]</scope>
    <source>
        <strain evidence="1 2">24a13</strain>
    </source>
</reference>
<dbReference type="EMBL" id="PPXG01000005">
    <property type="protein sequence ID" value="POH82282.1"/>
    <property type="molecule type" value="Genomic_DNA"/>
</dbReference>